<feature type="compositionally biased region" description="Polar residues" evidence="1">
    <location>
        <begin position="1"/>
        <end position="12"/>
    </location>
</feature>
<dbReference type="NCBIfam" id="TIGR03347">
    <property type="entry name" value="VI_chp_1"/>
    <property type="match status" value="1"/>
</dbReference>
<evidence type="ECO:0000313" key="3">
    <source>
        <dbReference type="Proteomes" id="UP000182692"/>
    </source>
</evidence>
<proteinExistence type="predicted"/>
<dbReference type="PANTHER" id="PTHR35564:SF3">
    <property type="entry name" value="TYPE VI SECRETION SYSTEM BASEPLATE SUBUNIT TSSG"/>
    <property type="match status" value="1"/>
</dbReference>
<feature type="region of interest" description="Disordered" evidence="1">
    <location>
        <begin position="1"/>
        <end position="35"/>
    </location>
</feature>
<dbReference type="Proteomes" id="UP000182692">
    <property type="component" value="Unassembled WGS sequence"/>
</dbReference>
<reference evidence="2 3" key="1">
    <citation type="submission" date="2016-10" db="EMBL/GenBank/DDBJ databases">
        <authorList>
            <person name="de Groot N.N."/>
        </authorList>
    </citation>
    <scope>NUCLEOTIDE SEQUENCE [LARGE SCALE GENOMIC DNA]</scope>
    <source>
        <strain evidence="2 3">DSM 15893</strain>
    </source>
</reference>
<organism evidence="2 3">
    <name type="scientific">Enterovibrio norvegicus DSM 15893</name>
    <dbReference type="NCBI Taxonomy" id="1121869"/>
    <lineage>
        <taxon>Bacteria</taxon>
        <taxon>Pseudomonadati</taxon>
        <taxon>Pseudomonadota</taxon>
        <taxon>Gammaproteobacteria</taxon>
        <taxon>Vibrionales</taxon>
        <taxon>Vibrionaceae</taxon>
        <taxon>Enterovibrio</taxon>
    </lineage>
</organism>
<dbReference type="AlphaFoldDB" id="A0A1I5JCP4"/>
<sequence length="351" mass="39138">MGYSERSATSDLEGTAPPNVPMKPDGSGGDSVTPALPRDVRAYNFYQLVELLHQIKDEDPEGESSDSSSKLLFASNPSLGFASSDVTALDHVGLDKLRLETTFFGMSGAQSPLPGFFLEDILTEDAETGLRKPFLDFFNHRLISLIYQIWRKYRYYIRFREDASDAFSAQLFALVGLADENLRGDTPINWCKMLSYAGMLAGRSRSPQVVSGIVAHCFDLEDVTIRQWELRHVEIPDDQKMCLGRANASIGMDSVIGDKVGDRSGKFVICINGLTQERFKDFLPSGKEYLPLLTLVEFVLREQMAFDLELGLKQAEAPPMQLSSSNPASLGWSSFTGEVKHSRFVRIQLRQ</sequence>
<evidence type="ECO:0000256" key="1">
    <source>
        <dbReference type="SAM" id="MobiDB-lite"/>
    </source>
</evidence>
<gene>
    <name evidence="2" type="ORF">SAMN03084138_00092</name>
</gene>
<dbReference type="PANTHER" id="PTHR35564">
    <property type="match status" value="1"/>
</dbReference>
<accession>A0A1I5JCP4</accession>
<name>A0A1I5JCP4_9GAMM</name>
<dbReference type="GeneID" id="35873704"/>
<dbReference type="RefSeq" id="WP_026025010.1">
    <property type="nucleotide sequence ID" value="NZ_FOWR01000001.1"/>
</dbReference>
<dbReference type="STRING" id="1121869.SAMN03084138_00092"/>
<dbReference type="Pfam" id="PF06996">
    <property type="entry name" value="T6SS_TssG"/>
    <property type="match status" value="1"/>
</dbReference>
<protein>
    <submittedName>
        <fullName evidence="2">Type VI secretion system protein ImpH</fullName>
    </submittedName>
</protein>
<dbReference type="InterPro" id="IPR010732">
    <property type="entry name" value="T6SS_TssG-like"/>
</dbReference>
<dbReference type="EMBL" id="FOWR01000001">
    <property type="protein sequence ID" value="SFO70131.1"/>
    <property type="molecule type" value="Genomic_DNA"/>
</dbReference>
<evidence type="ECO:0000313" key="2">
    <source>
        <dbReference type="EMBL" id="SFO70131.1"/>
    </source>
</evidence>